<dbReference type="eggNOG" id="COG2205">
    <property type="taxonomic scope" value="Bacteria"/>
</dbReference>
<dbReference type="SUPFAM" id="SSF55874">
    <property type="entry name" value="ATPase domain of HSP90 chaperone/DNA topoisomerase II/histidine kinase"/>
    <property type="match status" value="1"/>
</dbReference>
<protein>
    <recommendedName>
        <fullName evidence="3">histidine kinase</fullName>
        <ecNumber evidence="3">2.7.13.3</ecNumber>
    </recommendedName>
</protein>
<dbReference type="AlphaFoldDB" id="C7M0J1"/>
<dbReference type="Proteomes" id="UP000000771">
    <property type="component" value="Chromosome"/>
</dbReference>
<sequence length="750" mass="79066">MTPKLEPVVAAALDGDARALDLRGLRVGYGSVVVLDDVSLVIHPGELVGLVGDNGAGKTTLVKAIAGELAIQAGSIQPRDRDVAVVWQDVELVESLSIAENLVLGREGRRLVSPRRTHAAAHEVLARVGLAIDDLSRPLRTLSGGQRRLVAIARQVAREPDYLLLDEPTASLGALEAAAVMALVARIRERGVGVLLVSHDLGLVASASDRVVVLHHGKVVATVDGGTVGPEELGELIVAGSSQESSRRQLARFASLVEQVAAIDEGTGVTAITAACSVALGAVPVAALLGESMGALRVVSAHGLDPLAQTRLEQAIVDADGPIAEALTVGAARDGELELDGERRSLWAVPMLGPRGAIGVLAVIVGRPLEHDRTRAQLASLYAATIATTVERERVLHALEQRNHVLEVLQRFLEVLAGGARVEPALDAALSVLKDGLGAVELELVEGAALIEARLDRVPGTLARVIELDGAESTALLATLGDDAPPDEAAELLSAAASSVRLALERRRVEQAEREAAALRRSQALQVAFVQRLSHELRTPLTAITGYASSLLAEDVRWDTESERRFLQRIVAESQRLARLVGDLLDLSAIESGTLRVRRDWAEVAYIVEAAVACVPEVVVDVDLDDVPPVFVDHDRIEQVLVNLLHNAASHNPPGTHVRVTARRDDDGGVVIAVEDDGAPLPAGVSVEELAQRHREGTGNGLGLAISSSIVAAHGGVLRLVPRDVGKRFEVQLPEADEAAADAVLGMERS</sequence>
<dbReference type="SUPFAM" id="SSF52540">
    <property type="entry name" value="P-loop containing nucleoside triphosphate hydrolases"/>
    <property type="match status" value="1"/>
</dbReference>
<dbReference type="Pfam" id="PF00512">
    <property type="entry name" value="HisKA"/>
    <property type="match status" value="1"/>
</dbReference>
<dbReference type="PROSITE" id="PS00211">
    <property type="entry name" value="ABC_TRANSPORTER_1"/>
    <property type="match status" value="1"/>
</dbReference>
<dbReference type="RefSeq" id="WP_015798978.1">
    <property type="nucleotide sequence ID" value="NC_013124.1"/>
</dbReference>
<comment type="catalytic activity">
    <reaction evidence="1">
        <text>ATP + protein L-histidine = ADP + protein N-phospho-L-histidine.</text>
        <dbReference type="EC" id="2.7.13.3"/>
    </reaction>
</comment>
<dbReference type="InterPro" id="IPR017871">
    <property type="entry name" value="ABC_transporter-like_CS"/>
</dbReference>
<evidence type="ECO:0000256" key="7">
    <source>
        <dbReference type="ARBA" id="ARBA00022777"/>
    </source>
</evidence>
<dbReference type="PROSITE" id="PS50109">
    <property type="entry name" value="HIS_KIN"/>
    <property type="match status" value="1"/>
</dbReference>
<name>C7M0J1_ACIFD</name>
<dbReference type="InterPro" id="IPR003439">
    <property type="entry name" value="ABC_transporter-like_ATP-bd"/>
</dbReference>
<dbReference type="SUPFAM" id="SSF55781">
    <property type="entry name" value="GAF domain-like"/>
    <property type="match status" value="1"/>
</dbReference>
<keyword evidence="7 12" id="KW-0418">Kinase</keyword>
<evidence type="ECO:0000259" key="10">
    <source>
        <dbReference type="PROSITE" id="PS50109"/>
    </source>
</evidence>
<dbReference type="STRING" id="525909.Afer_1577"/>
<dbReference type="OrthoDB" id="9806130at2"/>
<dbReference type="FunFam" id="1.10.287.130:FF:000001">
    <property type="entry name" value="Two-component sensor histidine kinase"/>
    <property type="match status" value="1"/>
</dbReference>
<dbReference type="InterPro" id="IPR004358">
    <property type="entry name" value="Sig_transdc_His_kin-like_C"/>
</dbReference>
<dbReference type="SMART" id="SM00387">
    <property type="entry name" value="HATPase_c"/>
    <property type="match status" value="1"/>
</dbReference>
<evidence type="ECO:0000256" key="1">
    <source>
        <dbReference type="ARBA" id="ARBA00000085"/>
    </source>
</evidence>
<dbReference type="eggNOG" id="COG1129">
    <property type="taxonomic scope" value="Bacteria"/>
</dbReference>
<dbReference type="KEGG" id="afo:Afer_1577"/>
<keyword evidence="9" id="KW-0902">Two-component regulatory system</keyword>
<dbReference type="PROSITE" id="PS50893">
    <property type="entry name" value="ABC_TRANSPORTER_2"/>
    <property type="match status" value="1"/>
</dbReference>
<evidence type="ECO:0000256" key="6">
    <source>
        <dbReference type="ARBA" id="ARBA00022741"/>
    </source>
</evidence>
<dbReference type="InterPro" id="IPR036890">
    <property type="entry name" value="HATPase_C_sf"/>
</dbReference>
<dbReference type="InterPro" id="IPR005467">
    <property type="entry name" value="His_kinase_dom"/>
</dbReference>
<evidence type="ECO:0000313" key="13">
    <source>
        <dbReference type="Proteomes" id="UP000000771"/>
    </source>
</evidence>
<evidence type="ECO:0000256" key="9">
    <source>
        <dbReference type="ARBA" id="ARBA00023012"/>
    </source>
</evidence>
<evidence type="ECO:0000313" key="12">
    <source>
        <dbReference type="EMBL" id="ACU54499.1"/>
    </source>
</evidence>
<dbReference type="Gene3D" id="3.30.450.40">
    <property type="match status" value="1"/>
</dbReference>
<dbReference type="Pfam" id="PF02518">
    <property type="entry name" value="HATPase_c"/>
    <property type="match status" value="1"/>
</dbReference>
<dbReference type="Pfam" id="PF00005">
    <property type="entry name" value="ABC_tran"/>
    <property type="match status" value="1"/>
</dbReference>
<dbReference type="EMBL" id="CP001631">
    <property type="protein sequence ID" value="ACU54499.1"/>
    <property type="molecule type" value="Genomic_DNA"/>
</dbReference>
<dbReference type="EC" id="2.7.13.3" evidence="3"/>
<evidence type="ECO:0000256" key="3">
    <source>
        <dbReference type="ARBA" id="ARBA00012438"/>
    </source>
</evidence>
<dbReference type="Gene3D" id="3.40.50.300">
    <property type="entry name" value="P-loop containing nucleotide triphosphate hydrolases"/>
    <property type="match status" value="1"/>
</dbReference>
<dbReference type="GO" id="GO:0005524">
    <property type="term" value="F:ATP binding"/>
    <property type="evidence" value="ECO:0007669"/>
    <property type="project" value="UniProtKB-KW"/>
</dbReference>
<organism evidence="12 13">
    <name type="scientific">Acidimicrobium ferrooxidans (strain DSM 10331 / JCM 15462 / NBRC 103882 / ICP)</name>
    <dbReference type="NCBI Taxonomy" id="525909"/>
    <lineage>
        <taxon>Bacteria</taxon>
        <taxon>Bacillati</taxon>
        <taxon>Actinomycetota</taxon>
        <taxon>Acidimicrobiia</taxon>
        <taxon>Acidimicrobiales</taxon>
        <taxon>Acidimicrobiaceae</taxon>
        <taxon>Acidimicrobium</taxon>
    </lineage>
</organism>
<dbReference type="PRINTS" id="PR00344">
    <property type="entry name" value="BCTRLSENSOR"/>
</dbReference>
<dbReference type="GO" id="GO:0000155">
    <property type="term" value="F:phosphorelay sensor kinase activity"/>
    <property type="evidence" value="ECO:0007669"/>
    <property type="project" value="InterPro"/>
</dbReference>
<dbReference type="InterPro" id="IPR036097">
    <property type="entry name" value="HisK_dim/P_sf"/>
</dbReference>
<dbReference type="Gene3D" id="1.10.287.130">
    <property type="match status" value="1"/>
</dbReference>
<keyword evidence="6" id="KW-0547">Nucleotide-binding</keyword>
<gene>
    <name evidence="12" type="ordered locus">Afer_1577</name>
</gene>
<reference evidence="12 13" key="1">
    <citation type="journal article" date="2009" name="Stand. Genomic Sci.">
        <title>Complete genome sequence of Acidimicrobium ferrooxidans type strain (ICP).</title>
        <authorList>
            <person name="Clum A."/>
            <person name="Nolan M."/>
            <person name="Lang E."/>
            <person name="Glavina Del Rio T."/>
            <person name="Tice H."/>
            <person name="Copeland A."/>
            <person name="Cheng J.F."/>
            <person name="Lucas S."/>
            <person name="Chen F."/>
            <person name="Bruce D."/>
            <person name="Goodwin L."/>
            <person name="Pitluck S."/>
            <person name="Ivanova N."/>
            <person name="Mavrommatis K."/>
            <person name="Mikhailova N."/>
            <person name="Pati A."/>
            <person name="Chen A."/>
            <person name="Palaniappan K."/>
            <person name="Goker M."/>
            <person name="Spring S."/>
            <person name="Land M."/>
            <person name="Hauser L."/>
            <person name="Chang Y.J."/>
            <person name="Jeffries C.C."/>
            <person name="Chain P."/>
            <person name="Bristow J."/>
            <person name="Eisen J.A."/>
            <person name="Markowitz V."/>
            <person name="Hugenholtz P."/>
            <person name="Kyrpides N.C."/>
            <person name="Klenk H.P."/>
            <person name="Lapidus A."/>
        </authorList>
    </citation>
    <scope>NUCLEOTIDE SEQUENCE [LARGE SCALE GENOMIC DNA]</scope>
    <source>
        <strain evidence="13">DSM 10331 / JCM 15462 / NBRC 103882 / ICP</strain>
    </source>
</reference>
<dbReference type="Gene3D" id="3.30.565.10">
    <property type="entry name" value="Histidine kinase-like ATPase, C-terminal domain"/>
    <property type="match status" value="1"/>
</dbReference>
<dbReference type="GO" id="GO:0016887">
    <property type="term" value="F:ATP hydrolysis activity"/>
    <property type="evidence" value="ECO:0007669"/>
    <property type="project" value="InterPro"/>
</dbReference>
<evidence type="ECO:0000256" key="4">
    <source>
        <dbReference type="ARBA" id="ARBA00022553"/>
    </source>
</evidence>
<comment type="subcellular location">
    <subcellularLocation>
        <location evidence="2">Cell membrane</location>
    </subcellularLocation>
</comment>
<evidence type="ECO:0000256" key="2">
    <source>
        <dbReference type="ARBA" id="ARBA00004236"/>
    </source>
</evidence>
<accession>C7M0J1</accession>
<dbReference type="PANTHER" id="PTHR43790:SF8">
    <property type="entry name" value="SUGAR ABC TRANSPORTER ATP-BINDING PROTEIN"/>
    <property type="match status" value="1"/>
</dbReference>
<dbReference type="InterPro" id="IPR003594">
    <property type="entry name" value="HATPase_dom"/>
</dbReference>
<feature type="domain" description="ABC transporter" evidence="11">
    <location>
        <begin position="17"/>
        <end position="241"/>
    </location>
</feature>
<keyword evidence="8" id="KW-0067">ATP-binding</keyword>
<dbReference type="HOGENOM" id="CLU_370747_0_0_11"/>
<dbReference type="CDD" id="cd00082">
    <property type="entry name" value="HisKA"/>
    <property type="match status" value="1"/>
</dbReference>
<dbReference type="SUPFAM" id="SSF47384">
    <property type="entry name" value="Homodimeric domain of signal transducing histidine kinase"/>
    <property type="match status" value="1"/>
</dbReference>
<dbReference type="PANTHER" id="PTHR43790">
    <property type="entry name" value="CARBOHYDRATE TRANSPORT ATP-BINDING PROTEIN MG119-RELATED"/>
    <property type="match status" value="1"/>
</dbReference>
<keyword evidence="13" id="KW-1185">Reference proteome</keyword>
<dbReference type="InterPro" id="IPR003593">
    <property type="entry name" value="AAA+_ATPase"/>
</dbReference>
<evidence type="ECO:0000256" key="5">
    <source>
        <dbReference type="ARBA" id="ARBA00022679"/>
    </source>
</evidence>
<feature type="domain" description="Histidine kinase" evidence="10">
    <location>
        <begin position="532"/>
        <end position="737"/>
    </location>
</feature>
<dbReference type="InterPro" id="IPR050107">
    <property type="entry name" value="ABC_carbohydrate_import_ATPase"/>
</dbReference>
<dbReference type="InterPro" id="IPR003661">
    <property type="entry name" value="HisK_dim/P_dom"/>
</dbReference>
<dbReference type="CDD" id="cd00075">
    <property type="entry name" value="HATPase"/>
    <property type="match status" value="1"/>
</dbReference>
<evidence type="ECO:0000259" key="11">
    <source>
        <dbReference type="PROSITE" id="PS50893"/>
    </source>
</evidence>
<evidence type="ECO:0000256" key="8">
    <source>
        <dbReference type="ARBA" id="ARBA00022840"/>
    </source>
</evidence>
<keyword evidence="4" id="KW-0597">Phosphoprotein</keyword>
<dbReference type="InterPro" id="IPR027417">
    <property type="entry name" value="P-loop_NTPase"/>
</dbReference>
<dbReference type="GO" id="GO:0005886">
    <property type="term" value="C:plasma membrane"/>
    <property type="evidence" value="ECO:0007669"/>
    <property type="project" value="UniProtKB-SubCell"/>
</dbReference>
<proteinExistence type="predicted"/>
<dbReference type="SMART" id="SM00388">
    <property type="entry name" value="HisKA"/>
    <property type="match status" value="1"/>
</dbReference>
<keyword evidence="5" id="KW-0808">Transferase</keyword>
<dbReference type="SMART" id="SM00382">
    <property type="entry name" value="AAA"/>
    <property type="match status" value="1"/>
</dbReference>
<dbReference type="InterPro" id="IPR029016">
    <property type="entry name" value="GAF-like_dom_sf"/>
</dbReference>